<feature type="region of interest" description="Disordered" evidence="8">
    <location>
        <begin position="1"/>
        <end position="26"/>
    </location>
</feature>
<dbReference type="AlphaFoldDB" id="A0A0F0L4T0"/>
<comment type="subcellular location">
    <subcellularLocation>
        <location evidence="1 7">Cell membrane</location>
        <topology evidence="1 7">Multi-pass membrane protein</topology>
    </subcellularLocation>
</comment>
<evidence type="ECO:0000259" key="9">
    <source>
        <dbReference type="PROSITE" id="PS50928"/>
    </source>
</evidence>
<dbReference type="EMBL" id="JYIV01000010">
    <property type="protein sequence ID" value="KJL26546.1"/>
    <property type="molecule type" value="Genomic_DNA"/>
</dbReference>
<keyword evidence="4 7" id="KW-0812">Transmembrane</keyword>
<comment type="caution">
    <text evidence="10">The sequence shown here is derived from an EMBL/GenBank/DDBJ whole genome shotgun (WGS) entry which is preliminary data.</text>
</comment>
<evidence type="ECO:0000256" key="4">
    <source>
        <dbReference type="ARBA" id="ARBA00022692"/>
    </source>
</evidence>
<evidence type="ECO:0000256" key="2">
    <source>
        <dbReference type="ARBA" id="ARBA00022448"/>
    </source>
</evidence>
<name>A0A0F0L4T0_9MICO</name>
<dbReference type="GO" id="GO:0005886">
    <property type="term" value="C:plasma membrane"/>
    <property type="evidence" value="ECO:0007669"/>
    <property type="project" value="UniProtKB-SubCell"/>
</dbReference>
<evidence type="ECO:0000256" key="5">
    <source>
        <dbReference type="ARBA" id="ARBA00022989"/>
    </source>
</evidence>
<organism evidence="10 11">
    <name type="scientific">Microbacterium oxydans</name>
    <dbReference type="NCBI Taxonomy" id="82380"/>
    <lineage>
        <taxon>Bacteria</taxon>
        <taxon>Bacillati</taxon>
        <taxon>Actinomycetota</taxon>
        <taxon>Actinomycetes</taxon>
        <taxon>Micrococcales</taxon>
        <taxon>Microbacteriaceae</taxon>
        <taxon>Microbacterium</taxon>
    </lineage>
</organism>
<feature type="transmembrane region" description="Helical" evidence="7">
    <location>
        <begin position="180"/>
        <end position="205"/>
    </location>
</feature>
<feature type="transmembrane region" description="Helical" evidence="7">
    <location>
        <begin position="226"/>
        <end position="250"/>
    </location>
</feature>
<evidence type="ECO:0000256" key="8">
    <source>
        <dbReference type="SAM" id="MobiDB-lite"/>
    </source>
</evidence>
<gene>
    <name evidence="10" type="primary">ycjO_1</name>
    <name evidence="10" type="ORF">RN51_00189</name>
</gene>
<dbReference type="CDD" id="cd06261">
    <property type="entry name" value="TM_PBP2"/>
    <property type="match status" value="1"/>
</dbReference>
<dbReference type="PANTHER" id="PTHR30193:SF37">
    <property type="entry name" value="INNER MEMBRANE ABC TRANSPORTER PERMEASE PROTEIN YCJO"/>
    <property type="match status" value="1"/>
</dbReference>
<feature type="domain" description="ABC transmembrane type-1" evidence="9">
    <location>
        <begin position="93"/>
        <end position="307"/>
    </location>
</feature>
<reference evidence="10 11" key="1">
    <citation type="submission" date="2015-02" db="EMBL/GenBank/DDBJ databases">
        <title>Draft genome sequences of ten Microbacterium spp. with emphasis on heavy metal contaminated environments.</title>
        <authorList>
            <person name="Corretto E."/>
        </authorList>
    </citation>
    <scope>NUCLEOTIDE SEQUENCE [LARGE SCALE GENOMIC DNA]</scope>
    <source>
        <strain evidence="10 11">BEL163</strain>
    </source>
</reference>
<keyword evidence="6 7" id="KW-0472">Membrane</keyword>
<evidence type="ECO:0000256" key="6">
    <source>
        <dbReference type="ARBA" id="ARBA00023136"/>
    </source>
</evidence>
<comment type="similarity">
    <text evidence="7">Belongs to the binding-protein-dependent transport system permease family.</text>
</comment>
<evidence type="ECO:0000313" key="10">
    <source>
        <dbReference type="EMBL" id="KJL26546.1"/>
    </source>
</evidence>
<feature type="transmembrane region" description="Helical" evidence="7">
    <location>
        <begin position="93"/>
        <end position="118"/>
    </location>
</feature>
<dbReference type="RefSeq" id="WP_231579177.1">
    <property type="nucleotide sequence ID" value="NZ_JYIV01000010.1"/>
</dbReference>
<dbReference type="PROSITE" id="PS50928">
    <property type="entry name" value="ABC_TM1"/>
    <property type="match status" value="1"/>
</dbReference>
<dbReference type="GO" id="GO:0055085">
    <property type="term" value="P:transmembrane transport"/>
    <property type="evidence" value="ECO:0007669"/>
    <property type="project" value="InterPro"/>
</dbReference>
<proteinExistence type="inferred from homology"/>
<dbReference type="InterPro" id="IPR035906">
    <property type="entry name" value="MetI-like_sf"/>
</dbReference>
<dbReference type="Pfam" id="PF00528">
    <property type="entry name" value="BPD_transp_1"/>
    <property type="match status" value="1"/>
</dbReference>
<dbReference type="Gene3D" id="1.10.3720.10">
    <property type="entry name" value="MetI-like"/>
    <property type="match status" value="1"/>
</dbReference>
<evidence type="ECO:0000313" key="11">
    <source>
        <dbReference type="Proteomes" id="UP000033725"/>
    </source>
</evidence>
<evidence type="ECO:0000256" key="7">
    <source>
        <dbReference type="RuleBase" id="RU363032"/>
    </source>
</evidence>
<feature type="transmembrane region" description="Helical" evidence="7">
    <location>
        <begin position="38"/>
        <end position="64"/>
    </location>
</feature>
<dbReference type="PANTHER" id="PTHR30193">
    <property type="entry name" value="ABC TRANSPORTER PERMEASE PROTEIN"/>
    <property type="match status" value="1"/>
</dbReference>
<keyword evidence="3" id="KW-1003">Cell membrane</keyword>
<evidence type="ECO:0000256" key="1">
    <source>
        <dbReference type="ARBA" id="ARBA00004651"/>
    </source>
</evidence>
<protein>
    <submittedName>
        <fullName evidence="10">Inner membrane ABC transporter permease protein YcjO</fullName>
    </submittedName>
</protein>
<dbReference type="Proteomes" id="UP000033725">
    <property type="component" value="Unassembled WGS sequence"/>
</dbReference>
<sequence>MPASPTLAPASAHTRPPAQNKRGRAGGRSARDALAGRLFTLPVLLATLALVAYPIVYGIALSFFDTNLVNRWDFVGLDNYARLARDRSFYESIGITFAFAFLVVAGNLVVGTGLALLLNRGLRFTTFFRVVLILPWLFPEVVVALIWKWMYNPIYGLFNANLEALGIIDQPVAWLDDPNLALLAVAMAAIWKGYPLVMILVLAGLQTVPRELYEAASLDRASAARQFWHVTLPSIRPVLLAVIVLETAWWFKHFTIVWLLTNGGPAGATNVVSIDIYQRAFKSFQWGDAAATAVIVLLICLVLSGIYQKALHRDDE</sequence>
<dbReference type="InterPro" id="IPR000515">
    <property type="entry name" value="MetI-like"/>
</dbReference>
<evidence type="ECO:0000256" key="3">
    <source>
        <dbReference type="ARBA" id="ARBA00022475"/>
    </source>
</evidence>
<dbReference type="PATRIC" id="fig|82380.10.peg.190"/>
<keyword evidence="5 7" id="KW-1133">Transmembrane helix</keyword>
<feature type="transmembrane region" description="Helical" evidence="7">
    <location>
        <begin position="289"/>
        <end position="307"/>
    </location>
</feature>
<feature type="transmembrane region" description="Helical" evidence="7">
    <location>
        <begin position="130"/>
        <end position="150"/>
    </location>
</feature>
<accession>A0A0F0L4T0</accession>
<dbReference type="SUPFAM" id="SSF161098">
    <property type="entry name" value="MetI-like"/>
    <property type="match status" value="1"/>
</dbReference>
<keyword evidence="2 7" id="KW-0813">Transport</keyword>
<dbReference type="InterPro" id="IPR051393">
    <property type="entry name" value="ABC_transporter_permease"/>
</dbReference>